<gene>
    <name evidence="4" type="ORF">HannXRQ_Chr02g0047611</name>
</gene>
<dbReference type="InterPro" id="IPR045054">
    <property type="entry name" value="P4HA-like"/>
</dbReference>
<comment type="subcellular location">
    <subcellularLocation>
        <location evidence="1">Endoplasmic reticulum membrane</location>
    </subcellularLocation>
</comment>
<evidence type="ECO:0000313" key="5">
    <source>
        <dbReference type="Proteomes" id="UP000215914"/>
    </source>
</evidence>
<dbReference type="AlphaFoldDB" id="A0A251VG96"/>
<dbReference type="GO" id="GO:0004656">
    <property type="term" value="F:procollagen-proline 4-dioxygenase activity"/>
    <property type="evidence" value="ECO:0000318"/>
    <property type="project" value="GO_Central"/>
</dbReference>
<dbReference type="PANTHER" id="PTHR10869:SF246">
    <property type="entry name" value="TRANSMEMBRANE PROLYL 4-HYDROXYLASE"/>
    <property type="match status" value="1"/>
</dbReference>
<reference evidence="5" key="1">
    <citation type="journal article" date="2017" name="Nature">
        <title>The sunflower genome provides insights into oil metabolism, flowering and Asterid evolution.</title>
        <authorList>
            <person name="Badouin H."/>
            <person name="Gouzy J."/>
            <person name="Grassa C.J."/>
            <person name="Murat F."/>
            <person name="Staton S.E."/>
            <person name="Cottret L."/>
            <person name="Lelandais-Briere C."/>
            <person name="Owens G.L."/>
            <person name="Carrere S."/>
            <person name="Mayjonade B."/>
            <person name="Legrand L."/>
            <person name="Gill N."/>
            <person name="Kane N.C."/>
            <person name="Bowers J.E."/>
            <person name="Hubner S."/>
            <person name="Bellec A."/>
            <person name="Berard A."/>
            <person name="Berges H."/>
            <person name="Blanchet N."/>
            <person name="Boniface M.C."/>
            <person name="Brunel D."/>
            <person name="Catrice O."/>
            <person name="Chaidir N."/>
            <person name="Claudel C."/>
            <person name="Donnadieu C."/>
            <person name="Faraut T."/>
            <person name="Fievet G."/>
            <person name="Helmstetter N."/>
            <person name="King M."/>
            <person name="Knapp S.J."/>
            <person name="Lai Z."/>
            <person name="Le Paslier M.C."/>
            <person name="Lippi Y."/>
            <person name="Lorenzon L."/>
            <person name="Mandel J.R."/>
            <person name="Marage G."/>
            <person name="Marchand G."/>
            <person name="Marquand E."/>
            <person name="Bret-Mestries E."/>
            <person name="Morien E."/>
            <person name="Nambeesan S."/>
            <person name="Nguyen T."/>
            <person name="Pegot-Espagnet P."/>
            <person name="Pouilly N."/>
            <person name="Raftis F."/>
            <person name="Sallet E."/>
            <person name="Schiex T."/>
            <person name="Thomas J."/>
            <person name="Vandecasteele C."/>
            <person name="Vares D."/>
            <person name="Vear F."/>
            <person name="Vautrin S."/>
            <person name="Crespi M."/>
            <person name="Mangin B."/>
            <person name="Burke J.M."/>
            <person name="Salse J."/>
            <person name="Munos S."/>
            <person name="Vincourt P."/>
            <person name="Rieseberg L.H."/>
            <person name="Langlade N.B."/>
        </authorList>
    </citation>
    <scope>NUCLEOTIDE SEQUENCE [LARGE SCALE GENOMIC DNA]</scope>
    <source>
        <strain evidence="5">cv. SF193</strain>
    </source>
</reference>
<keyword evidence="2" id="KW-0479">Metal-binding</keyword>
<keyword evidence="3" id="KW-0408">Iron</keyword>
<evidence type="ECO:0000256" key="3">
    <source>
        <dbReference type="ARBA" id="ARBA00023004"/>
    </source>
</evidence>
<dbReference type="PANTHER" id="PTHR10869">
    <property type="entry name" value="PROLYL 4-HYDROXYLASE ALPHA SUBUNIT"/>
    <property type="match status" value="1"/>
</dbReference>
<dbReference type="EMBL" id="CM007891">
    <property type="protein sequence ID" value="OTG34600.1"/>
    <property type="molecule type" value="Genomic_DNA"/>
</dbReference>
<evidence type="ECO:0000313" key="4">
    <source>
        <dbReference type="EMBL" id="OTG34600.1"/>
    </source>
</evidence>
<dbReference type="GO" id="GO:0005783">
    <property type="term" value="C:endoplasmic reticulum"/>
    <property type="evidence" value="ECO:0000318"/>
    <property type="project" value="GO_Central"/>
</dbReference>
<evidence type="ECO:0000256" key="2">
    <source>
        <dbReference type="ARBA" id="ARBA00022723"/>
    </source>
</evidence>
<organism evidence="4 5">
    <name type="scientific">Helianthus annuus</name>
    <name type="common">Common sunflower</name>
    <dbReference type="NCBI Taxonomy" id="4232"/>
    <lineage>
        <taxon>Eukaryota</taxon>
        <taxon>Viridiplantae</taxon>
        <taxon>Streptophyta</taxon>
        <taxon>Embryophyta</taxon>
        <taxon>Tracheophyta</taxon>
        <taxon>Spermatophyta</taxon>
        <taxon>Magnoliopsida</taxon>
        <taxon>eudicotyledons</taxon>
        <taxon>Gunneridae</taxon>
        <taxon>Pentapetalae</taxon>
        <taxon>asterids</taxon>
        <taxon>campanulids</taxon>
        <taxon>Asterales</taxon>
        <taxon>Asteraceae</taxon>
        <taxon>Asteroideae</taxon>
        <taxon>Heliantheae alliance</taxon>
        <taxon>Heliantheae</taxon>
        <taxon>Helianthus</taxon>
    </lineage>
</organism>
<dbReference type="GO" id="GO:0046872">
    <property type="term" value="F:metal ion binding"/>
    <property type="evidence" value="ECO:0007669"/>
    <property type="project" value="UniProtKB-KW"/>
</dbReference>
<evidence type="ECO:0000256" key="1">
    <source>
        <dbReference type="ARBA" id="ARBA00004586"/>
    </source>
</evidence>
<accession>A0A251VG96</accession>
<name>A0A251VG96_HELAN</name>
<dbReference type="Gene3D" id="2.60.120.620">
    <property type="entry name" value="q2cbj1_9rhob like domain"/>
    <property type="match status" value="1"/>
</dbReference>
<keyword evidence="5" id="KW-1185">Reference proteome</keyword>
<sequence length="325" mass="37185">MYPLLFPLRLKRPWYPEPSSFKVARIQRLASARLVKIFSRRNHFGNLHVMVIIYWIVTKQTSERIKKHGFIDVANRKYFQILFLIVGLFENLEIALDSLAVCGAILRCVLMISFGFNAATRYVLSWTPRALYFPGFATAEQCESIIKMAKVKLAPSNLALRKGETAENTKGIRTSLDMFISASEDKTGILDQIEKKIERATIIPRSHGEGRSLQSWNLLELDDRFSERLLFVTFLSFCKTVTFCPFGHVHKCLRGQNGDLGSNSEEKRTGYNDPKKLRRAGLRWVLMGPMKFFLFRNTGGPCVEKGTQKTKYIQSVVFVILMKLG</sequence>
<protein>
    <submittedName>
        <fullName evidence="4">Uncharacterized protein</fullName>
    </submittedName>
</protein>
<dbReference type="GO" id="GO:0005789">
    <property type="term" value="C:endoplasmic reticulum membrane"/>
    <property type="evidence" value="ECO:0007669"/>
    <property type="project" value="UniProtKB-SubCell"/>
</dbReference>
<dbReference type="InParanoid" id="A0A251VG96"/>
<proteinExistence type="predicted"/>
<dbReference type="Proteomes" id="UP000215914">
    <property type="component" value="Chromosome 2"/>
</dbReference>